<dbReference type="EMBL" id="QUWV01000175">
    <property type="protein sequence ID" value="RFD18625.1"/>
    <property type="molecule type" value="Genomic_DNA"/>
</dbReference>
<comment type="caution">
    <text evidence="1">The sequence shown here is derived from an EMBL/GenBank/DDBJ whole genome shotgun (WGS) entry which is preliminary data.</text>
</comment>
<protein>
    <submittedName>
        <fullName evidence="1">Uncharacterized protein</fullName>
    </submittedName>
</protein>
<dbReference type="AlphaFoldDB" id="A0A371YWM9"/>
<dbReference type="Proteomes" id="UP000262371">
    <property type="component" value="Unassembled WGS sequence"/>
</dbReference>
<keyword evidence="2" id="KW-1185">Reference proteome</keyword>
<accession>A0A371YWM9</accession>
<sequence>MTPGDETMAHWHCRSRHTGRTFDITSPEKVFGVRSAADAIARAAETQQGLVALARQSRNGETADQDEP</sequence>
<name>A0A371YWM9_9PROT</name>
<reference evidence="1 2" key="1">
    <citation type="submission" date="2018-08" db="EMBL/GenBank/DDBJ databases">
        <title>Komagataeibacter sp. AV 382.</title>
        <authorList>
            <person name="Skraban J."/>
            <person name="Trcek J."/>
        </authorList>
    </citation>
    <scope>NUCLEOTIDE SEQUENCE [LARGE SCALE GENOMIC DNA]</scope>
    <source>
        <strain evidence="1 2">AV 382</strain>
    </source>
</reference>
<evidence type="ECO:0000313" key="1">
    <source>
        <dbReference type="EMBL" id="RFD18625.1"/>
    </source>
</evidence>
<evidence type="ECO:0000313" key="2">
    <source>
        <dbReference type="Proteomes" id="UP000262371"/>
    </source>
</evidence>
<gene>
    <name evidence="1" type="ORF">DY926_15605</name>
</gene>
<organism evidence="1 2">
    <name type="scientific">Komagataeibacter melaceti</name>
    <dbReference type="NCBI Taxonomy" id="2766577"/>
    <lineage>
        <taxon>Bacteria</taxon>
        <taxon>Pseudomonadati</taxon>
        <taxon>Pseudomonadota</taxon>
        <taxon>Alphaproteobacteria</taxon>
        <taxon>Acetobacterales</taxon>
        <taxon>Acetobacteraceae</taxon>
        <taxon>Komagataeibacter</taxon>
    </lineage>
</organism>
<dbReference type="RefSeq" id="WP_116704200.1">
    <property type="nucleotide sequence ID" value="NZ_QUWV01000175.1"/>
</dbReference>
<proteinExistence type="predicted"/>